<proteinExistence type="predicted"/>
<dbReference type="GO" id="GO:0016787">
    <property type="term" value="F:hydrolase activity"/>
    <property type="evidence" value="ECO:0007669"/>
    <property type="project" value="UniProtKB-KW"/>
</dbReference>
<evidence type="ECO:0000259" key="2">
    <source>
        <dbReference type="PROSITE" id="PS51194"/>
    </source>
</evidence>
<dbReference type="Gene3D" id="3.40.50.300">
    <property type="entry name" value="P-loop containing nucleotide triphosphate hydrolases"/>
    <property type="match status" value="2"/>
</dbReference>
<dbReference type="CDD" id="cd18793">
    <property type="entry name" value="SF2_C_SNF"/>
    <property type="match status" value="1"/>
</dbReference>
<dbReference type="InterPro" id="IPR001650">
    <property type="entry name" value="Helicase_C-like"/>
</dbReference>
<evidence type="ECO:0000313" key="4">
    <source>
        <dbReference type="Proteomes" id="UP000270296"/>
    </source>
</evidence>
<dbReference type="InterPro" id="IPR027417">
    <property type="entry name" value="P-loop_NTPase"/>
</dbReference>
<feature type="domain" description="Helicase C-terminal" evidence="2">
    <location>
        <begin position="1"/>
        <end position="159"/>
    </location>
</feature>
<reference evidence="3 4" key="2">
    <citation type="submission" date="2018-11" db="EMBL/GenBank/DDBJ databases">
        <authorList>
            <consortium name="Pathogen Informatics"/>
        </authorList>
    </citation>
    <scope>NUCLEOTIDE SEQUENCE [LARGE SCALE GENOMIC DNA]</scope>
</reference>
<accession>A0A183IA56</accession>
<evidence type="ECO:0000313" key="3">
    <source>
        <dbReference type="EMBL" id="VDO84283.1"/>
    </source>
</evidence>
<organism evidence="5">
    <name type="scientific">Soboliphyme baturini</name>
    <dbReference type="NCBI Taxonomy" id="241478"/>
    <lineage>
        <taxon>Eukaryota</taxon>
        <taxon>Metazoa</taxon>
        <taxon>Ecdysozoa</taxon>
        <taxon>Nematoda</taxon>
        <taxon>Enoplea</taxon>
        <taxon>Dorylaimia</taxon>
        <taxon>Dioctophymatida</taxon>
        <taxon>Dioctophymatoidea</taxon>
        <taxon>Soboliphymatidae</taxon>
        <taxon>Soboliphyme</taxon>
    </lineage>
</organism>
<evidence type="ECO:0000256" key="1">
    <source>
        <dbReference type="ARBA" id="ARBA00022801"/>
    </source>
</evidence>
<reference evidence="5" key="1">
    <citation type="submission" date="2016-06" db="UniProtKB">
        <authorList>
            <consortium name="WormBaseParasite"/>
        </authorList>
    </citation>
    <scope>IDENTIFICATION</scope>
</reference>
<dbReference type="PROSITE" id="PS51194">
    <property type="entry name" value="HELICASE_CTER"/>
    <property type="match status" value="1"/>
</dbReference>
<dbReference type="WBParaSite" id="SBAD_0000052201-mRNA-1">
    <property type="protein sequence ID" value="SBAD_0000052201-mRNA-1"/>
    <property type="gene ID" value="SBAD_0000052201"/>
</dbReference>
<dbReference type="SMART" id="SM00490">
    <property type="entry name" value="HELICc"/>
    <property type="match status" value="1"/>
</dbReference>
<gene>
    <name evidence="3" type="ORF">SBAD_LOCUS500</name>
</gene>
<sequence>MFVNNLRCVRMRWMILSKICMHPYLLHAPLDKDGAIVVNENLVKASGKMMLLDRLLSKLVPRGHKIDAFNKDKSISLFLLSTRSGGLGINLTAADTVIFFQSDWNPQADLQAEDRCHRIGQDKPVLVFRFVVQGTIDEIVFNRASTKRRLEKLVIHSGN</sequence>
<dbReference type="SUPFAM" id="SSF52540">
    <property type="entry name" value="P-loop containing nucleoside triphosphate hydrolases"/>
    <property type="match status" value="1"/>
</dbReference>
<dbReference type="OrthoDB" id="448448at2759"/>
<dbReference type="PANTHER" id="PTHR10799">
    <property type="entry name" value="SNF2/RAD54 HELICASE FAMILY"/>
    <property type="match status" value="1"/>
</dbReference>
<dbReference type="Proteomes" id="UP000270296">
    <property type="component" value="Unassembled WGS sequence"/>
</dbReference>
<dbReference type="InterPro" id="IPR049730">
    <property type="entry name" value="SNF2/RAD54-like_C"/>
</dbReference>
<keyword evidence="1" id="KW-0378">Hydrolase</keyword>
<evidence type="ECO:0000313" key="5">
    <source>
        <dbReference type="WBParaSite" id="SBAD_0000052201-mRNA-1"/>
    </source>
</evidence>
<dbReference type="AlphaFoldDB" id="A0A183IA56"/>
<name>A0A183IA56_9BILA</name>
<dbReference type="EMBL" id="UZAM01001414">
    <property type="protein sequence ID" value="VDO84283.1"/>
    <property type="molecule type" value="Genomic_DNA"/>
</dbReference>
<dbReference type="Pfam" id="PF00271">
    <property type="entry name" value="Helicase_C"/>
    <property type="match status" value="1"/>
</dbReference>
<keyword evidence="4" id="KW-1185">Reference proteome</keyword>
<protein>
    <submittedName>
        <fullName evidence="5">Helicase C-terminal domain-containing protein</fullName>
    </submittedName>
</protein>